<feature type="transmembrane region" description="Helical" evidence="8">
    <location>
        <begin position="181"/>
        <end position="198"/>
    </location>
</feature>
<dbReference type="InterPro" id="IPR050297">
    <property type="entry name" value="LipidA_mod_glycosyltrf_83"/>
</dbReference>
<keyword evidence="3" id="KW-0328">Glycosyltransferase</keyword>
<feature type="transmembrane region" description="Helical" evidence="8">
    <location>
        <begin position="296"/>
        <end position="312"/>
    </location>
</feature>
<dbReference type="GO" id="GO:0009103">
    <property type="term" value="P:lipopolysaccharide biosynthetic process"/>
    <property type="evidence" value="ECO:0007669"/>
    <property type="project" value="UniProtKB-ARBA"/>
</dbReference>
<feature type="transmembrane region" description="Helical" evidence="8">
    <location>
        <begin position="12"/>
        <end position="31"/>
    </location>
</feature>
<dbReference type="GO" id="GO:0016763">
    <property type="term" value="F:pentosyltransferase activity"/>
    <property type="evidence" value="ECO:0007669"/>
    <property type="project" value="TreeGrafter"/>
</dbReference>
<dbReference type="EMBL" id="MFZM01000001">
    <property type="protein sequence ID" value="OGK24801.1"/>
    <property type="molecule type" value="Genomic_DNA"/>
</dbReference>
<comment type="subcellular location">
    <subcellularLocation>
        <location evidence="1">Cell membrane</location>
        <topology evidence="1">Multi-pass membrane protein</topology>
    </subcellularLocation>
</comment>
<evidence type="ECO:0000256" key="8">
    <source>
        <dbReference type="SAM" id="Phobius"/>
    </source>
</evidence>
<evidence type="ECO:0000256" key="5">
    <source>
        <dbReference type="ARBA" id="ARBA00022692"/>
    </source>
</evidence>
<evidence type="ECO:0000256" key="3">
    <source>
        <dbReference type="ARBA" id="ARBA00022676"/>
    </source>
</evidence>
<name>A0A1F7H0U0_9BACT</name>
<evidence type="ECO:0000313" key="10">
    <source>
        <dbReference type="Proteomes" id="UP000177159"/>
    </source>
</evidence>
<keyword evidence="7 8" id="KW-0472">Membrane</keyword>
<dbReference type="PANTHER" id="PTHR33908">
    <property type="entry name" value="MANNOSYLTRANSFERASE YKCB-RELATED"/>
    <property type="match status" value="1"/>
</dbReference>
<keyword evidence="2" id="KW-1003">Cell membrane</keyword>
<feature type="transmembrane region" description="Helical" evidence="8">
    <location>
        <begin position="318"/>
        <end position="337"/>
    </location>
</feature>
<comment type="caution">
    <text evidence="9">The sequence shown here is derived from an EMBL/GenBank/DDBJ whole genome shotgun (WGS) entry which is preliminary data.</text>
</comment>
<evidence type="ECO:0000256" key="4">
    <source>
        <dbReference type="ARBA" id="ARBA00022679"/>
    </source>
</evidence>
<feature type="transmembrane region" description="Helical" evidence="8">
    <location>
        <begin position="271"/>
        <end position="289"/>
    </location>
</feature>
<dbReference type="AlphaFoldDB" id="A0A1F7H0U0"/>
<dbReference type="Proteomes" id="UP000177159">
    <property type="component" value="Unassembled WGS sequence"/>
</dbReference>
<feature type="transmembrane region" description="Helical" evidence="8">
    <location>
        <begin position="97"/>
        <end position="115"/>
    </location>
</feature>
<feature type="transmembrane region" description="Helical" evidence="8">
    <location>
        <begin position="150"/>
        <end position="175"/>
    </location>
</feature>
<evidence type="ECO:0000256" key="2">
    <source>
        <dbReference type="ARBA" id="ARBA00022475"/>
    </source>
</evidence>
<evidence type="ECO:0000256" key="1">
    <source>
        <dbReference type="ARBA" id="ARBA00004651"/>
    </source>
</evidence>
<protein>
    <recommendedName>
        <fullName evidence="11">Glycosyltransferase RgtA/B/C/D-like domain-containing protein</fullName>
    </recommendedName>
</protein>
<evidence type="ECO:0000313" key="9">
    <source>
        <dbReference type="EMBL" id="OGK24801.1"/>
    </source>
</evidence>
<keyword evidence="4" id="KW-0808">Transferase</keyword>
<evidence type="ECO:0000256" key="6">
    <source>
        <dbReference type="ARBA" id="ARBA00022989"/>
    </source>
</evidence>
<dbReference type="PANTHER" id="PTHR33908:SF11">
    <property type="entry name" value="MEMBRANE PROTEIN"/>
    <property type="match status" value="1"/>
</dbReference>
<dbReference type="GO" id="GO:0005886">
    <property type="term" value="C:plasma membrane"/>
    <property type="evidence" value="ECO:0007669"/>
    <property type="project" value="UniProtKB-SubCell"/>
</dbReference>
<reference evidence="9 10" key="1">
    <citation type="journal article" date="2016" name="Nat. Commun.">
        <title>Thousands of microbial genomes shed light on interconnected biogeochemical processes in an aquifer system.</title>
        <authorList>
            <person name="Anantharaman K."/>
            <person name="Brown C.T."/>
            <person name="Hug L.A."/>
            <person name="Sharon I."/>
            <person name="Castelle C.J."/>
            <person name="Probst A.J."/>
            <person name="Thomas B.C."/>
            <person name="Singh A."/>
            <person name="Wilkins M.J."/>
            <person name="Karaoz U."/>
            <person name="Brodie E.L."/>
            <person name="Williams K.H."/>
            <person name="Hubbard S.S."/>
            <person name="Banfield J.F."/>
        </authorList>
    </citation>
    <scope>NUCLEOTIDE SEQUENCE [LARGE SCALE GENOMIC DNA]</scope>
</reference>
<keyword evidence="5 8" id="KW-0812">Transmembrane</keyword>
<feature type="transmembrane region" description="Helical" evidence="8">
    <location>
        <begin position="121"/>
        <end position="138"/>
    </location>
</feature>
<feature type="transmembrane region" description="Helical" evidence="8">
    <location>
        <begin position="344"/>
        <end position="361"/>
    </location>
</feature>
<evidence type="ECO:0000256" key="7">
    <source>
        <dbReference type="ARBA" id="ARBA00023136"/>
    </source>
</evidence>
<accession>A0A1F7H0U0</accession>
<organism evidence="9 10">
    <name type="scientific">Candidatus Roizmanbacteria bacterium RIFCSPHIGHO2_02_FULL_37_24</name>
    <dbReference type="NCBI Taxonomy" id="1802037"/>
    <lineage>
        <taxon>Bacteria</taxon>
        <taxon>Candidatus Roizmaniibacteriota</taxon>
    </lineage>
</organism>
<feature type="transmembrane region" description="Helical" evidence="8">
    <location>
        <begin position="218"/>
        <end position="237"/>
    </location>
</feature>
<sequence length="488" mass="57516">MTRRIFKILKKHFIFILFVIIYSTILAHKLVAYPTPFADWDESLYIQSGNEMFEQNYYLFPVWQEKPWLDKPPLVPFIYASTAKLFVGVEPEISTRLLSLSVSMLVLFFAYLLYRRVADDTIVPTLTVMITAFTPIFIQRAQIINLDIFLLLGWLGYLLFFRNFILGLLFLGIAVFSKSLIGFYPVFIMLFYIFYQFFQGKIKHEKFIKDFKKISIQAGILLLWFIAMLLLYKGVFWKQHIIESHFNRVTSSIEFHFGERTYYLDLVLEQFAFMFSAIIIGFFIIIMKYYKDTKKLLLALFFLPWFLFLNLTKTKIFWYLYPAIPQLAFFSIAPLLVLSHMKKLYWIAAVMFIGIVMYYWPSLNKNILEKTYASVNDPHYELSIAARPRCSYLNVLLDQSTRESFTTLEKANLLITTTKWWGNHPSIIYYFGKNTTFFYTTNDFNSALAKSKINDCFILAESDLKQYSQDDTIANLKSSGSMHLFIKK</sequence>
<gene>
    <name evidence="9" type="ORF">A3C24_00670</name>
</gene>
<keyword evidence="6 8" id="KW-1133">Transmembrane helix</keyword>
<evidence type="ECO:0008006" key="11">
    <source>
        <dbReference type="Google" id="ProtNLM"/>
    </source>
</evidence>
<proteinExistence type="predicted"/>